<protein>
    <submittedName>
        <fullName evidence="1">Uncharacterized protein</fullName>
    </submittedName>
</protein>
<evidence type="ECO:0000313" key="2">
    <source>
        <dbReference type="Proteomes" id="UP001303046"/>
    </source>
</evidence>
<accession>A0ABR1EPM1</accession>
<dbReference type="EMBL" id="JAVFWL010000006">
    <property type="protein sequence ID" value="KAK6764548.1"/>
    <property type="molecule type" value="Genomic_DNA"/>
</dbReference>
<reference evidence="1 2" key="1">
    <citation type="submission" date="2023-08" db="EMBL/GenBank/DDBJ databases">
        <title>A Necator americanus chromosomal reference genome.</title>
        <authorList>
            <person name="Ilik V."/>
            <person name="Petrzelkova K.J."/>
            <person name="Pardy F."/>
            <person name="Fuh T."/>
            <person name="Niatou-Singa F.S."/>
            <person name="Gouil Q."/>
            <person name="Baker L."/>
            <person name="Ritchie M.E."/>
            <person name="Jex A.R."/>
            <person name="Gazzola D."/>
            <person name="Li H."/>
            <person name="Toshio Fujiwara R."/>
            <person name="Zhan B."/>
            <person name="Aroian R.V."/>
            <person name="Pafco B."/>
            <person name="Schwarz E.M."/>
        </authorList>
    </citation>
    <scope>NUCLEOTIDE SEQUENCE [LARGE SCALE GENOMIC DNA]</scope>
    <source>
        <strain evidence="1 2">Aroian</strain>
        <tissue evidence="1">Whole animal</tissue>
    </source>
</reference>
<keyword evidence="2" id="KW-1185">Reference proteome</keyword>
<comment type="caution">
    <text evidence="1">The sequence shown here is derived from an EMBL/GenBank/DDBJ whole genome shotgun (WGS) entry which is preliminary data.</text>
</comment>
<organism evidence="1 2">
    <name type="scientific">Necator americanus</name>
    <name type="common">Human hookworm</name>
    <dbReference type="NCBI Taxonomy" id="51031"/>
    <lineage>
        <taxon>Eukaryota</taxon>
        <taxon>Metazoa</taxon>
        <taxon>Ecdysozoa</taxon>
        <taxon>Nematoda</taxon>
        <taxon>Chromadorea</taxon>
        <taxon>Rhabditida</taxon>
        <taxon>Rhabditina</taxon>
        <taxon>Rhabditomorpha</taxon>
        <taxon>Strongyloidea</taxon>
        <taxon>Ancylostomatidae</taxon>
        <taxon>Bunostominae</taxon>
        <taxon>Necator</taxon>
    </lineage>
</organism>
<dbReference type="Proteomes" id="UP001303046">
    <property type="component" value="Unassembled WGS sequence"/>
</dbReference>
<gene>
    <name evidence="1" type="primary">Necator_chrX.g24920</name>
    <name evidence="1" type="ORF">RB195_024755</name>
</gene>
<sequence>MKTAEDYNRDAFYDELNISNVDIQDTKRACGSSKRTSDNDDRPALLSLKIGFLKGSRAVQPQPKIEMAGLKDEECRTKFRQRVYIHVLARTRKKLRDAESFTKCTQDVANETLPGLLPREKFPFEPAKT</sequence>
<proteinExistence type="predicted"/>
<evidence type="ECO:0000313" key="1">
    <source>
        <dbReference type="EMBL" id="KAK6764548.1"/>
    </source>
</evidence>
<name>A0ABR1EPM1_NECAM</name>